<name>A0A015K0Q1_RHIIW</name>
<evidence type="ECO:0000256" key="1">
    <source>
        <dbReference type="SAM" id="SignalP"/>
    </source>
</evidence>
<accession>A0A015K0Q1</accession>
<dbReference type="Proteomes" id="UP000022910">
    <property type="component" value="Unassembled WGS sequence"/>
</dbReference>
<sequence length="166" mass="19403">MNQKRFIILFALLIFFLIHVEKTHACYPSGSRSFECKKEFDGVKIKDAKWSPDDPLLIITTYVPDGKYGRNAPEAFGHFTFKNDKVYYRFLRDPHFFNDHHCEKKGPHEVNPYVSYHQYEKSQRPAKGTWVEIRLAIYWGCKIVGFPPGGPIDCCHKNVVYKSLVQ</sequence>
<reference evidence="2 3" key="1">
    <citation type="submission" date="2014-02" db="EMBL/GenBank/DDBJ databases">
        <title>Single nucleus genome sequencing reveals high similarity among nuclei of an endomycorrhizal fungus.</title>
        <authorList>
            <person name="Lin K."/>
            <person name="Geurts R."/>
            <person name="Zhang Z."/>
            <person name="Limpens E."/>
            <person name="Saunders D.G."/>
            <person name="Mu D."/>
            <person name="Pang E."/>
            <person name="Cao H."/>
            <person name="Cha H."/>
            <person name="Lin T."/>
            <person name="Zhou Q."/>
            <person name="Shang Y."/>
            <person name="Li Y."/>
            <person name="Ivanov S."/>
            <person name="Sharma T."/>
            <person name="Velzen R.V."/>
            <person name="Ruijter N.D."/>
            <person name="Aanen D.K."/>
            <person name="Win J."/>
            <person name="Kamoun S."/>
            <person name="Bisseling T."/>
            <person name="Huang S."/>
        </authorList>
    </citation>
    <scope>NUCLEOTIDE SEQUENCE [LARGE SCALE GENOMIC DNA]</scope>
    <source>
        <strain evidence="3">DAOM197198w</strain>
    </source>
</reference>
<proteinExistence type="predicted"/>
<gene>
    <name evidence="2" type="ORF">RirG_062450</name>
</gene>
<organism evidence="2 3">
    <name type="scientific">Rhizophagus irregularis (strain DAOM 197198w)</name>
    <name type="common">Glomus intraradices</name>
    <dbReference type="NCBI Taxonomy" id="1432141"/>
    <lineage>
        <taxon>Eukaryota</taxon>
        <taxon>Fungi</taxon>
        <taxon>Fungi incertae sedis</taxon>
        <taxon>Mucoromycota</taxon>
        <taxon>Glomeromycotina</taxon>
        <taxon>Glomeromycetes</taxon>
        <taxon>Glomerales</taxon>
        <taxon>Glomeraceae</taxon>
        <taxon>Rhizophagus</taxon>
    </lineage>
</organism>
<evidence type="ECO:0000313" key="3">
    <source>
        <dbReference type="Proteomes" id="UP000022910"/>
    </source>
</evidence>
<dbReference type="AlphaFoldDB" id="A0A015K0Q1"/>
<keyword evidence="1" id="KW-0732">Signal</keyword>
<keyword evidence="3" id="KW-1185">Reference proteome</keyword>
<feature type="chain" id="PRO_5001474576" evidence="1">
    <location>
        <begin position="26"/>
        <end position="166"/>
    </location>
</feature>
<comment type="caution">
    <text evidence="2">The sequence shown here is derived from an EMBL/GenBank/DDBJ whole genome shotgun (WGS) entry which is preliminary data.</text>
</comment>
<dbReference type="EMBL" id="JEMT01014816">
    <property type="protein sequence ID" value="EXX73185.1"/>
    <property type="molecule type" value="Genomic_DNA"/>
</dbReference>
<feature type="signal peptide" evidence="1">
    <location>
        <begin position="1"/>
        <end position="25"/>
    </location>
</feature>
<dbReference type="HOGENOM" id="CLU_137520_0_0_1"/>
<dbReference type="OrthoDB" id="2305414at2759"/>
<protein>
    <submittedName>
        <fullName evidence="2">Uncharacterized protein</fullName>
    </submittedName>
</protein>
<evidence type="ECO:0000313" key="2">
    <source>
        <dbReference type="EMBL" id="EXX73185.1"/>
    </source>
</evidence>